<dbReference type="GO" id="GO:0080188">
    <property type="term" value="P:gene silencing by siRNA-directed DNA methylation"/>
    <property type="evidence" value="ECO:0007669"/>
    <property type="project" value="InterPro"/>
</dbReference>
<organism evidence="2 3">
    <name type="scientific">Dillenia turbinata</name>
    <dbReference type="NCBI Taxonomy" id="194707"/>
    <lineage>
        <taxon>Eukaryota</taxon>
        <taxon>Viridiplantae</taxon>
        <taxon>Streptophyta</taxon>
        <taxon>Embryophyta</taxon>
        <taxon>Tracheophyta</taxon>
        <taxon>Spermatophyta</taxon>
        <taxon>Magnoliopsida</taxon>
        <taxon>eudicotyledons</taxon>
        <taxon>Gunneridae</taxon>
        <taxon>Pentapetalae</taxon>
        <taxon>Dilleniales</taxon>
        <taxon>Dilleniaceae</taxon>
        <taxon>Dillenia</taxon>
    </lineage>
</organism>
<dbReference type="InterPro" id="IPR036319">
    <property type="entry name" value="RDM1_sf"/>
</dbReference>
<dbReference type="AlphaFoldDB" id="A0AAN8VFL4"/>
<evidence type="ECO:0000313" key="3">
    <source>
        <dbReference type="Proteomes" id="UP001370490"/>
    </source>
</evidence>
<evidence type="ECO:0000256" key="1">
    <source>
        <dbReference type="SAM" id="MobiDB-lite"/>
    </source>
</evidence>
<dbReference type="PANTHER" id="PTHR36366">
    <property type="entry name" value="PROTEIN RDM1"/>
    <property type="match status" value="1"/>
</dbReference>
<keyword evidence="3" id="KW-1185">Reference proteome</keyword>
<dbReference type="SUPFAM" id="SSF109920">
    <property type="entry name" value="Hypothetical protein At3g22680"/>
    <property type="match status" value="1"/>
</dbReference>
<dbReference type="GO" id="GO:0000419">
    <property type="term" value="C:RNA polymerase V complex"/>
    <property type="evidence" value="ECO:0007669"/>
    <property type="project" value="TreeGrafter"/>
</dbReference>
<dbReference type="InterPro" id="IPR015270">
    <property type="entry name" value="RDM1_plant"/>
</dbReference>
<feature type="region of interest" description="Disordered" evidence="1">
    <location>
        <begin position="72"/>
        <end position="127"/>
    </location>
</feature>
<dbReference type="Gene3D" id="1.20.120.690">
    <property type="entry name" value="RDM1 protein domain"/>
    <property type="match status" value="1"/>
</dbReference>
<dbReference type="EMBL" id="JBAMMX010000009">
    <property type="protein sequence ID" value="KAK6933185.1"/>
    <property type="molecule type" value="Genomic_DNA"/>
</dbReference>
<accession>A0AAN8VFL4</accession>
<protein>
    <submittedName>
        <fullName evidence="2">Protein RDM1, plant</fullName>
    </submittedName>
</protein>
<dbReference type="PANTHER" id="PTHR36366:SF3">
    <property type="entry name" value="PROTEIN RDM1"/>
    <property type="match status" value="1"/>
</dbReference>
<gene>
    <name evidence="2" type="ORF">RJ641_036079</name>
</gene>
<evidence type="ECO:0000313" key="2">
    <source>
        <dbReference type="EMBL" id="KAK6933185.1"/>
    </source>
</evidence>
<name>A0AAN8VFL4_9MAGN</name>
<proteinExistence type="predicted"/>
<comment type="caution">
    <text evidence="2">The sequence shown here is derived from an EMBL/GenBank/DDBJ whole genome shotgun (WGS) entry which is preliminary data.</text>
</comment>
<reference evidence="2 3" key="1">
    <citation type="submission" date="2023-12" db="EMBL/GenBank/DDBJ databases">
        <title>A high-quality genome assembly for Dillenia turbinata (Dilleniales).</title>
        <authorList>
            <person name="Chanderbali A."/>
        </authorList>
    </citation>
    <scope>NUCLEOTIDE SEQUENCE [LARGE SCALE GENOMIC DNA]</scope>
    <source>
        <strain evidence="2">LSX21</strain>
        <tissue evidence="2">Leaf</tissue>
    </source>
</reference>
<dbReference type="Pfam" id="PF09187">
    <property type="entry name" value="RdDM_RDM1"/>
    <property type="match status" value="1"/>
</dbReference>
<feature type="compositionally biased region" description="Basic and acidic residues" evidence="1">
    <location>
        <begin position="115"/>
        <end position="124"/>
    </location>
</feature>
<dbReference type="Proteomes" id="UP001370490">
    <property type="component" value="Unassembled WGS sequence"/>
</dbReference>
<feature type="region of interest" description="Disordered" evidence="1">
    <location>
        <begin position="1"/>
        <end position="53"/>
    </location>
</feature>
<feature type="compositionally biased region" description="Basic and acidic residues" evidence="1">
    <location>
        <begin position="75"/>
        <end position="84"/>
    </location>
</feature>
<sequence length="388" mass="44563">MLKAYHPLSTKHLERSDSDTESDDMTTQHKIKSVKNDVNRIAKGKQKMNEKELQDAKVKAKQIAIGASSKAMIKIQDESERSDSDTESDDMTTRHTTKSAKSNVNKMVKGKQKMNKKELRDTKGKAKQITIGGSSKAMIEIQDEPDAFIKQAKIYQQKMKSIPIPTSREYEIFFETWQDLAQAMKSLYGQPLHYLTNVLLKQWDLSRIEIKGKKLSMDEIFDEREAEDLVWLVEEIHRFEGEIYVVLSYPPSPLSPSYLFFEKNDNMVLYPKRPKAALWVCQANSSSSTYQVEIESHTLPSPKLMNNIQHGAGANFREITRRVSEASEGTVLKVQQRRRRAKVSYTYEMFDATTPKYSWLPAGWVAEQRRIIDSGRLYTVILLHPTSS</sequence>